<evidence type="ECO:0000256" key="1">
    <source>
        <dbReference type="SAM" id="Phobius"/>
    </source>
</evidence>
<name>A0AB74E2F9_STAAU</name>
<evidence type="ECO:0000313" key="3">
    <source>
        <dbReference type="Proteomes" id="UP000293434"/>
    </source>
</evidence>
<feature type="transmembrane region" description="Helical" evidence="1">
    <location>
        <begin position="6"/>
        <end position="24"/>
    </location>
</feature>
<proteinExistence type="predicted"/>
<accession>A0AB74E2F9</accession>
<comment type="caution">
    <text evidence="2">The sequence shown here is derived from an EMBL/GenBank/DDBJ whole genome shotgun (WGS) entry which is preliminary data.</text>
</comment>
<keyword evidence="1" id="KW-1133">Transmembrane helix</keyword>
<organism evidence="2 3">
    <name type="scientific">Staphylococcus aureus</name>
    <dbReference type="NCBI Taxonomy" id="1280"/>
    <lineage>
        <taxon>Bacteria</taxon>
        <taxon>Bacillati</taxon>
        <taxon>Bacillota</taxon>
        <taxon>Bacilli</taxon>
        <taxon>Bacillales</taxon>
        <taxon>Staphylococcaceae</taxon>
        <taxon>Staphylococcus</taxon>
    </lineage>
</organism>
<feature type="transmembrane region" description="Helical" evidence="1">
    <location>
        <begin position="31"/>
        <end position="49"/>
    </location>
</feature>
<feature type="non-terminal residue" evidence="2">
    <location>
        <position position="76"/>
    </location>
</feature>
<dbReference type="Proteomes" id="UP000293434">
    <property type="component" value="Unassembled WGS sequence"/>
</dbReference>
<keyword evidence="1" id="KW-0472">Membrane</keyword>
<protein>
    <submittedName>
        <fullName evidence="2">Sodium:proton antiporter</fullName>
    </submittedName>
</protein>
<keyword evidence="1" id="KW-0812">Transmembrane</keyword>
<dbReference type="EMBL" id="RQTC01000119">
    <property type="protein sequence ID" value="RZH93116.1"/>
    <property type="molecule type" value="Genomic_DNA"/>
</dbReference>
<sequence length="76" mass="8637">MALLEAFLIFIFAVIISSVINTRFPQIPNAFIQISLGVVIFILPIHVDFHFNSEVFMFSVIARLLFVEGTHVSRTK</sequence>
<reference evidence="2 3" key="1">
    <citation type="submission" date="2018-11" db="EMBL/GenBank/DDBJ databases">
        <title>Genomic profiling of Staphylococcus species from a Poultry farm system in KwaZulu-Natal, South Africa.</title>
        <authorList>
            <person name="Amoako D.G."/>
            <person name="Somboro A.M."/>
            <person name="Abia A.L.K."/>
            <person name="Bester L.A."/>
            <person name="Essack S.Y."/>
        </authorList>
    </citation>
    <scope>NUCLEOTIDE SEQUENCE [LARGE SCALE GENOMIC DNA]</scope>
    <source>
        <strain evidence="2 3">SA9</strain>
    </source>
</reference>
<dbReference type="AlphaFoldDB" id="A0AB74E2F9"/>
<evidence type="ECO:0000313" key="2">
    <source>
        <dbReference type="EMBL" id="RZH93116.1"/>
    </source>
</evidence>
<gene>
    <name evidence="2" type="ORF">EIG94_07835</name>
</gene>